<evidence type="ECO:0000256" key="2">
    <source>
        <dbReference type="ARBA" id="ARBA00022490"/>
    </source>
</evidence>
<dbReference type="GO" id="GO:0005634">
    <property type="term" value="C:nucleus"/>
    <property type="evidence" value="ECO:0007669"/>
    <property type="project" value="TreeGrafter"/>
</dbReference>
<proteinExistence type="inferred from homology"/>
<dbReference type="PANTHER" id="PTHR24217">
    <property type="entry name" value="PUTATIVE-RELATED"/>
    <property type="match status" value="1"/>
</dbReference>
<dbReference type="GO" id="GO:0030018">
    <property type="term" value="C:Z disc"/>
    <property type="evidence" value="ECO:0007669"/>
    <property type="project" value="TreeGrafter"/>
</dbReference>
<feature type="region of interest" description="Disordered" evidence="5">
    <location>
        <begin position="215"/>
        <end position="242"/>
    </location>
</feature>
<feature type="region of interest" description="Disordered" evidence="5">
    <location>
        <begin position="1"/>
        <end position="46"/>
    </location>
</feature>
<feature type="compositionally biased region" description="Polar residues" evidence="5">
    <location>
        <begin position="583"/>
        <end position="592"/>
    </location>
</feature>
<comment type="similarity">
    <text evidence="4">Belongs to the synaptopodin family.</text>
</comment>
<evidence type="ECO:0000256" key="5">
    <source>
        <dbReference type="SAM" id="MobiDB-lite"/>
    </source>
</evidence>
<evidence type="ECO:0000313" key="7">
    <source>
        <dbReference type="Proteomes" id="UP000261520"/>
    </source>
</evidence>
<feature type="region of interest" description="Disordered" evidence="5">
    <location>
        <begin position="309"/>
        <end position="329"/>
    </location>
</feature>
<keyword evidence="2" id="KW-0963">Cytoplasm</keyword>
<comment type="subcellular location">
    <subcellularLocation>
        <location evidence="1">Cytoplasm</location>
    </subcellularLocation>
</comment>
<feature type="compositionally biased region" description="Pro residues" evidence="5">
    <location>
        <begin position="514"/>
        <end position="523"/>
    </location>
</feature>
<evidence type="ECO:0000313" key="6">
    <source>
        <dbReference type="Ensembl" id="ENSPMGP00000015269.1"/>
    </source>
</evidence>
<dbReference type="PANTHER" id="PTHR24217:SF9">
    <property type="entry name" value="SYNAPTOPODIN-2"/>
    <property type="match status" value="1"/>
</dbReference>
<evidence type="ECO:0000256" key="4">
    <source>
        <dbReference type="ARBA" id="ARBA00038161"/>
    </source>
</evidence>
<feature type="region of interest" description="Disordered" evidence="5">
    <location>
        <begin position="668"/>
        <end position="718"/>
    </location>
</feature>
<protein>
    <submittedName>
        <fullName evidence="6">Uncharacterized protein</fullName>
    </submittedName>
</protein>
<feature type="region of interest" description="Disordered" evidence="5">
    <location>
        <begin position="341"/>
        <end position="374"/>
    </location>
</feature>
<feature type="region of interest" description="Disordered" evidence="5">
    <location>
        <begin position="566"/>
        <end position="592"/>
    </location>
</feature>
<dbReference type="Proteomes" id="UP000261520">
    <property type="component" value="Unplaced"/>
</dbReference>
<evidence type="ECO:0000256" key="3">
    <source>
        <dbReference type="ARBA" id="ARBA00022553"/>
    </source>
</evidence>
<feature type="compositionally biased region" description="Polar residues" evidence="5">
    <location>
        <begin position="528"/>
        <end position="547"/>
    </location>
</feature>
<keyword evidence="7" id="KW-1185">Reference proteome</keyword>
<feature type="compositionally biased region" description="Polar residues" evidence="5">
    <location>
        <begin position="357"/>
        <end position="370"/>
    </location>
</feature>
<dbReference type="GO" id="GO:0015629">
    <property type="term" value="C:actin cytoskeleton"/>
    <property type="evidence" value="ECO:0007669"/>
    <property type="project" value="TreeGrafter"/>
</dbReference>
<feature type="region of interest" description="Disordered" evidence="5">
    <location>
        <begin position="403"/>
        <end position="554"/>
    </location>
</feature>
<feature type="region of interest" description="Disordered" evidence="5">
    <location>
        <begin position="612"/>
        <end position="646"/>
    </location>
</feature>
<reference evidence="6" key="1">
    <citation type="submission" date="2025-08" db="UniProtKB">
        <authorList>
            <consortium name="Ensembl"/>
        </authorList>
    </citation>
    <scope>IDENTIFICATION</scope>
</reference>
<dbReference type="InterPro" id="IPR051976">
    <property type="entry name" value="Synaptopodin_domain"/>
</dbReference>
<feature type="region of interest" description="Disordered" evidence="5">
    <location>
        <begin position="776"/>
        <end position="807"/>
    </location>
</feature>
<reference evidence="6" key="2">
    <citation type="submission" date="2025-09" db="UniProtKB">
        <authorList>
            <consortium name="Ensembl"/>
        </authorList>
    </citation>
    <scope>IDENTIFICATION</scope>
</reference>
<name>A0A3B4AF60_9GOBI</name>
<feature type="compositionally biased region" description="Basic residues" evidence="5">
    <location>
        <begin position="627"/>
        <end position="640"/>
    </location>
</feature>
<sequence>MTLAPTLHPGEEEPREVAGNSQSGGTGSPRVQSSEGGGGSDAPTACVSFGISEEGAEQALRWDSGFDTNLCRPTRHRIRHTRLSQSERHVKETKSKCKRIALLLTHAPSPHNKGALLFKKRRQRVENFTFISYGTGENIDSKDQTEEAEDLTEYDFASTNNSEFEEEYSVYHQQRQYSWNWRSQHKMEGLPETQGKGALMFAQRRKRMDEIVSEHEELRSKGLPVEGPVPESEPTAPPNIYEPNETYVYSSNYTEQPVDNLEDTNAPKPLVPNRTAKPFLGFQVNAPPAVRHSVVAPVTPVKKKPEPKFKVPVPVPSNTSPKVWSPTSDVIASRDERISVPAIKTGILPETKRKGSNKQSPPEQKASLQNKGDRRSFIECEEDCFSLGAEACNFMQPKPIKLKNPPPVAPKPTINPACPPWMVKGALDDPYVPPRSPQPSSTAIGPHSQHYLQQQERAKPQQMSNQWAQDQTPARFQTSTNMSSQLHPQPTANSWSLPQSRSTVSMQASGPTYSPQPPLPPCSAPNSVASCPPQTSEKTYRGQSGTLSGKGAELFAKRQSRMEKFVVDAESKQVSKPRPPSPTSSLPNSWRYSSNIRAPPPVAYNPLLAPFYPPAAAKQPPSTSPKIKPKQTKQKAKTATKHLNALDIMKHQPYQLDSSLFKYEKVCETKAPSPKPSPTSTKPEPRKVIKHKLGPARSPRNISKNETPKSADHSSLSSISDSLAAAFSPASLIARGVRQMAPRPKFSAKKQVAEGKHRSLSLPRLSALSSLSLSPALGTHASAGPRRQTSQQEKSFKPPTPWEAASRSPIGSVDEAFMFPSAPSSIVSSVNAAGHRRSLPEPPEEWKRRVALDPAPVSRGHYQVTPAFQAPCTSRTFLPERRPLFGQFRPAQPLRAPAKAIRPNTYPYSASYGLIRNPYC</sequence>
<accession>A0A3B4AF60</accession>
<dbReference type="Ensembl" id="ENSPMGT00000016281.1">
    <property type="protein sequence ID" value="ENSPMGP00000015269.1"/>
    <property type="gene ID" value="ENSPMGG00000012513.1"/>
</dbReference>
<dbReference type="AlphaFoldDB" id="A0A3B4AF60"/>
<dbReference type="STRING" id="409849.ENSPMGP00000015269"/>
<dbReference type="GO" id="GO:0003779">
    <property type="term" value="F:actin binding"/>
    <property type="evidence" value="ECO:0007669"/>
    <property type="project" value="TreeGrafter"/>
</dbReference>
<organism evidence="6 7">
    <name type="scientific">Periophthalmus magnuspinnatus</name>
    <dbReference type="NCBI Taxonomy" id="409849"/>
    <lineage>
        <taxon>Eukaryota</taxon>
        <taxon>Metazoa</taxon>
        <taxon>Chordata</taxon>
        <taxon>Craniata</taxon>
        <taxon>Vertebrata</taxon>
        <taxon>Euteleostomi</taxon>
        <taxon>Actinopterygii</taxon>
        <taxon>Neopterygii</taxon>
        <taxon>Teleostei</taxon>
        <taxon>Neoteleostei</taxon>
        <taxon>Acanthomorphata</taxon>
        <taxon>Gobiaria</taxon>
        <taxon>Gobiiformes</taxon>
        <taxon>Gobioidei</taxon>
        <taxon>Gobiidae</taxon>
        <taxon>Oxudercinae</taxon>
        <taxon>Periophthalmus</taxon>
    </lineage>
</organism>
<feature type="compositionally biased region" description="Low complexity" evidence="5">
    <location>
        <begin position="612"/>
        <end position="626"/>
    </location>
</feature>
<feature type="compositionally biased region" description="Polar residues" evidence="5">
    <location>
        <begin position="450"/>
        <end position="508"/>
    </location>
</feature>
<feature type="compositionally biased region" description="Polar residues" evidence="5">
    <location>
        <begin position="317"/>
        <end position="329"/>
    </location>
</feature>
<evidence type="ECO:0000256" key="1">
    <source>
        <dbReference type="ARBA" id="ARBA00004496"/>
    </source>
</evidence>
<dbReference type="GO" id="GO:0032233">
    <property type="term" value="P:positive regulation of actin filament bundle assembly"/>
    <property type="evidence" value="ECO:0007669"/>
    <property type="project" value="TreeGrafter"/>
</dbReference>
<keyword evidence="3" id="KW-0597">Phosphoprotein</keyword>